<keyword evidence="9" id="KW-0489">Methyltransferase</keyword>
<dbReference type="PRINTS" id="PR00409">
    <property type="entry name" value="PHDIOXRDTASE"/>
</dbReference>
<evidence type="ECO:0000256" key="4">
    <source>
        <dbReference type="ARBA" id="ARBA00023002"/>
    </source>
</evidence>
<dbReference type="CDD" id="cd00207">
    <property type="entry name" value="fer2"/>
    <property type="match status" value="1"/>
</dbReference>
<gene>
    <name evidence="9" type="ORF">SAMN02745194_04592</name>
</gene>
<dbReference type="InterPro" id="IPR036010">
    <property type="entry name" value="2Fe-2S_ferredoxin-like_sf"/>
</dbReference>
<keyword evidence="1" id="KW-0285">Flavoprotein</keyword>
<dbReference type="Gene3D" id="3.40.50.80">
    <property type="entry name" value="Nucleotide-binding domain of ferredoxin-NADP reductase (FNR) module"/>
    <property type="match status" value="1"/>
</dbReference>
<evidence type="ECO:0000256" key="3">
    <source>
        <dbReference type="ARBA" id="ARBA00022723"/>
    </source>
</evidence>
<sequence>MQTTVRPSAGEGAIAVPQTQAGAPESLKARIRAVRWEAEGINTYELEPLPGERFPPFTAGAHINVRLTPGLTRSYSLANDPSQRDRYEIGVQLAPESRGGSRHIHENWRPGQVVEISAPRNNFPLEEGATRTILIAGGIGITPMLSMIARLEALGRRWELHYVSRRRAIAGYLDRLEEHLPANVLFDEEPGGLRLDLAAVVAAAPPEAHLYCCGPAGMIQAFEALAAGRPPGTVHVEYFSADVEVAIGGDYVLELRRSGKTVAVQDGETMLDALLSAGANIGFACSEGVCGTCQVGVLEGVPDHRDQFLTEEEKRANRTVMVCCSGSRTPKLVLDI</sequence>
<keyword evidence="9" id="KW-0808">Transferase</keyword>
<feature type="domain" description="FAD-binding FR-type" evidence="8">
    <location>
        <begin position="24"/>
        <end position="126"/>
    </location>
</feature>
<keyword evidence="2" id="KW-0001">2Fe-2S</keyword>
<name>A0A1M6R4A9_9PROT</name>
<dbReference type="InterPro" id="IPR001041">
    <property type="entry name" value="2Fe-2S_ferredoxin-type"/>
</dbReference>
<dbReference type="GO" id="GO:0008168">
    <property type="term" value="F:methyltransferase activity"/>
    <property type="evidence" value="ECO:0007669"/>
    <property type="project" value="UniProtKB-KW"/>
</dbReference>
<dbReference type="AlphaFoldDB" id="A0A1M6R4A9"/>
<dbReference type="PROSITE" id="PS51384">
    <property type="entry name" value="FAD_FR"/>
    <property type="match status" value="1"/>
</dbReference>
<dbReference type="GO" id="GO:0051537">
    <property type="term" value="F:2 iron, 2 sulfur cluster binding"/>
    <property type="evidence" value="ECO:0007669"/>
    <property type="project" value="UniProtKB-KW"/>
</dbReference>
<dbReference type="SUPFAM" id="SSF54292">
    <property type="entry name" value="2Fe-2S ferredoxin-like"/>
    <property type="match status" value="1"/>
</dbReference>
<dbReference type="InterPro" id="IPR039261">
    <property type="entry name" value="FNR_nucleotide-bd"/>
</dbReference>
<dbReference type="GO" id="GO:0032259">
    <property type="term" value="P:methylation"/>
    <property type="evidence" value="ECO:0007669"/>
    <property type="project" value="UniProtKB-KW"/>
</dbReference>
<proteinExistence type="predicted"/>
<keyword evidence="10" id="KW-1185">Reference proteome</keyword>
<dbReference type="GO" id="GO:0046872">
    <property type="term" value="F:metal ion binding"/>
    <property type="evidence" value="ECO:0007669"/>
    <property type="project" value="UniProtKB-KW"/>
</dbReference>
<keyword evidence="3" id="KW-0479">Metal-binding</keyword>
<dbReference type="Pfam" id="PF00111">
    <property type="entry name" value="Fer2"/>
    <property type="match status" value="1"/>
</dbReference>
<dbReference type="InterPro" id="IPR006058">
    <property type="entry name" value="2Fe2S_fd_BS"/>
</dbReference>
<feature type="domain" description="2Fe-2S ferredoxin-type" evidence="7">
    <location>
        <begin position="241"/>
        <end position="336"/>
    </location>
</feature>
<evidence type="ECO:0000259" key="8">
    <source>
        <dbReference type="PROSITE" id="PS51384"/>
    </source>
</evidence>
<dbReference type="Gene3D" id="2.40.30.10">
    <property type="entry name" value="Translation factors"/>
    <property type="match status" value="1"/>
</dbReference>
<dbReference type="PANTHER" id="PTHR47354">
    <property type="entry name" value="NADH OXIDOREDUCTASE HCR"/>
    <property type="match status" value="1"/>
</dbReference>
<keyword evidence="6" id="KW-0411">Iron-sulfur</keyword>
<keyword evidence="5" id="KW-0408">Iron</keyword>
<dbReference type="EMBL" id="FQZF01000040">
    <property type="protein sequence ID" value="SHK27309.1"/>
    <property type="molecule type" value="Genomic_DNA"/>
</dbReference>
<dbReference type="InterPro" id="IPR017938">
    <property type="entry name" value="Riboflavin_synthase-like_b-brl"/>
</dbReference>
<evidence type="ECO:0000313" key="10">
    <source>
        <dbReference type="Proteomes" id="UP000184387"/>
    </source>
</evidence>
<evidence type="ECO:0000256" key="1">
    <source>
        <dbReference type="ARBA" id="ARBA00022630"/>
    </source>
</evidence>
<dbReference type="GO" id="GO:0016491">
    <property type="term" value="F:oxidoreductase activity"/>
    <property type="evidence" value="ECO:0007669"/>
    <property type="project" value="UniProtKB-KW"/>
</dbReference>
<dbReference type="InterPro" id="IPR017927">
    <property type="entry name" value="FAD-bd_FR_type"/>
</dbReference>
<dbReference type="CDD" id="cd06185">
    <property type="entry name" value="PDR_like"/>
    <property type="match status" value="1"/>
</dbReference>
<dbReference type="PROSITE" id="PS00197">
    <property type="entry name" value="2FE2S_FER_1"/>
    <property type="match status" value="1"/>
</dbReference>
<dbReference type="InterPro" id="IPR012675">
    <property type="entry name" value="Beta-grasp_dom_sf"/>
</dbReference>
<protein>
    <submittedName>
        <fullName evidence="9">Vanillate O-demethylase ferredoxin subunit</fullName>
    </submittedName>
</protein>
<evidence type="ECO:0000256" key="6">
    <source>
        <dbReference type="ARBA" id="ARBA00023014"/>
    </source>
</evidence>
<dbReference type="InterPro" id="IPR050415">
    <property type="entry name" value="MRET"/>
</dbReference>
<evidence type="ECO:0000256" key="5">
    <source>
        <dbReference type="ARBA" id="ARBA00023004"/>
    </source>
</evidence>
<dbReference type="Gene3D" id="3.10.20.30">
    <property type="match status" value="1"/>
</dbReference>
<dbReference type="Proteomes" id="UP000184387">
    <property type="component" value="Unassembled WGS sequence"/>
</dbReference>
<keyword evidence="4" id="KW-0560">Oxidoreductase</keyword>
<dbReference type="PANTHER" id="PTHR47354:SF1">
    <property type="entry name" value="CARNITINE MONOOXYGENASE REDUCTASE SUBUNIT"/>
    <property type="match status" value="1"/>
</dbReference>
<evidence type="ECO:0000313" key="9">
    <source>
        <dbReference type="EMBL" id="SHK27309.1"/>
    </source>
</evidence>
<dbReference type="SUPFAM" id="SSF63380">
    <property type="entry name" value="Riboflavin synthase domain-like"/>
    <property type="match status" value="1"/>
</dbReference>
<dbReference type="SUPFAM" id="SSF52343">
    <property type="entry name" value="Ferredoxin reductase-like, C-terminal NADP-linked domain"/>
    <property type="match status" value="1"/>
</dbReference>
<dbReference type="PROSITE" id="PS51085">
    <property type="entry name" value="2FE2S_FER_2"/>
    <property type="match status" value="1"/>
</dbReference>
<accession>A0A1M6R4A9</accession>
<reference evidence="9 10" key="1">
    <citation type="submission" date="2016-11" db="EMBL/GenBank/DDBJ databases">
        <authorList>
            <person name="Jaros S."/>
            <person name="Januszkiewicz K."/>
            <person name="Wedrychowicz H."/>
        </authorList>
    </citation>
    <scope>NUCLEOTIDE SEQUENCE [LARGE SCALE GENOMIC DNA]</scope>
    <source>
        <strain evidence="9 10">DSM 14916</strain>
    </source>
</reference>
<dbReference type="STRING" id="198092.SAMN02745194_04592"/>
<evidence type="ECO:0000259" key="7">
    <source>
        <dbReference type="PROSITE" id="PS51085"/>
    </source>
</evidence>
<evidence type="ECO:0000256" key="2">
    <source>
        <dbReference type="ARBA" id="ARBA00022714"/>
    </source>
</evidence>
<organism evidence="9 10">
    <name type="scientific">Muricoccus roseus</name>
    <dbReference type="NCBI Taxonomy" id="198092"/>
    <lineage>
        <taxon>Bacteria</taxon>
        <taxon>Pseudomonadati</taxon>
        <taxon>Pseudomonadota</taxon>
        <taxon>Alphaproteobacteria</taxon>
        <taxon>Acetobacterales</taxon>
        <taxon>Roseomonadaceae</taxon>
        <taxon>Muricoccus</taxon>
    </lineage>
</organism>